<dbReference type="Pfam" id="PF13450">
    <property type="entry name" value="NAD_binding_8"/>
    <property type="match status" value="1"/>
</dbReference>
<dbReference type="Gene3D" id="1.10.405.20">
    <property type="match status" value="1"/>
</dbReference>
<evidence type="ECO:0000313" key="2">
    <source>
        <dbReference type="Proteomes" id="UP001652625"/>
    </source>
</evidence>
<keyword evidence="1" id="KW-0732">Signal</keyword>
<keyword evidence="2" id="KW-1185">Reference proteome</keyword>
<accession>A0ABM4BDH2</accession>
<feature type="signal peptide" evidence="1">
    <location>
        <begin position="1"/>
        <end position="17"/>
    </location>
</feature>
<protein>
    <submittedName>
        <fullName evidence="3">Uncharacterized protein LOC100208937</fullName>
    </submittedName>
</protein>
<dbReference type="SUPFAM" id="SSF51905">
    <property type="entry name" value="FAD/NAD(P)-binding domain"/>
    <property type="match status" value="1"/>
</dbReference>
<reference evidence="2" key="1">
    <citation type="submission" date="2025-05" db="UniProtKB">
        <authorList>
            <consortium name="RefSeq"/>
        </authorList>
    </citation>
    <scope>NUCLEOTIDE SEQUENCE [LARGE SCALE GENOMIC DNA]</scope>
</reference>
<sequence length="505" mass="58495">MGASSFLFAFFIPLAVAYFKGPKSIHDRIAIVGAGPAGIHMAYLLKEKGFKNIKVLENGDEIGGKSKTIMYRGAAQELGTCYVSPDYTDVIELINKFVPESLIPFPSASVWLENQSDPITYQQYLFRFASKLLKTSNLDGIKYAIVTAIKKYNFLHKSLFGEYEGELMPRPSQETLLKINSTFLQYITLNNLEILQPIFEVSTTMQGYGHLNEIAALYGLMWNTPRFMIAFLTRMNGDERNAGMHVLKNGFQNLWKTIVIKENINVIYNVNIKLVDRNYTQPDGPIIRLFKSHGKRLPKWEEFDFLIWSPEMQQSINLWDNVTPLEKKLFSNTTCTYFTSSIVNYVDKIRGFTPIDYWIDNMNKKIEHSVWAQRDTYSVINGYKGYLYRNKTFPLGEDFNPTKTVITYQMADELPNVKDLEDALLKQMKYFGDGITILKQMTWRYFPRYSLEQIQQGVLWDIFDMQGHYGMWYIGSSVSFESIKSVVQYNQLLLKKLDLYEDNVM</sequence>
<dbReference type="Proteomes" id="UP001652625">
    <property type="component" value="Chromosome 02"/>
</dbReference>
<dbReference type="Gene3D" id="3.30.70.1990">
    <property type="match status" value="1"/>
</dbReference>
<name>A0ABM4BDH2_HYDVU</name>
<dbReference type="Gene3D" id="3.50.50.60">
    <property type="entry name" value="FAD/NAD(P)-binding domain"/>
    <property type="match status" value="1"/>
</dbReference>
<evidence type="ECO:0000256" key="1">
    <source>
        <dbReference type="SAM" id="SignalP"/>
    </source>
</evidence>
<evidence type="ECO:0000313" key="3">
    <source>
        <dbReference type="RefSeq" id="XP_065647010.1"/>
    </source>
</evidence>
<dbReference type="PRINTS" id="PR00419">
    <property type="entry name" value="ADXRDTASE"/>
</dbReference>
<feature type="chain" id="PRO_5047436402" evidence="1">
    <location>
        <begin position="18"/>
        <end position="505"/>
    </location>
</feature>
<reference evidence="3" key="2">
    <citation type="submission" date="2025-08" db="UniProtKB">
        <authorList>
            <consortium name="RefSeq"/>
        </authorList>
    </citation>
    <scope>IDENTIFICATION</scope>
</reference>
<dbReference type="InterPro" id="IPR036188">
    <property type="entry name" value="FAD/NAD-bd_sf"/>
</dbReference>
<dbReference type="GeneID" id="100208937"/>
<dbReference type="RefSeq" id="XP_065647010.1">
    <property type="nucleotide sequence ID" value="XM_065790938.1"/>
</dbReference>
<gene>
    <name evidence="3" type="primary">LOC100208937</name>
</gene>
<proteinExistence type="predicted"/>
<organism evidence="2 3">
    <name type="scientific">Hydra vulgaris</name>
    <name type="common">Hydra</name>
    <name type="synonym">Hydra attenuata</name>
    <dbReference type="NCBI Taxonomy" id="6087"/>
    <lineage>
        <taxon>Eukaryota</taxon>
        <taxon>Metazoa</taxon>
        <taxon>Cnidaria</taxon>
        <taxon>Hydrozoa</taxon>
        <taxon>Hydroidolina</taxon>
        <taxon>Anthoathecata</taxon>
        <taxon>Aplanulata</taxon>
        <taxon>Hydridae</taxon>
        <taxon>Hydra</taxon>
    </lineage>
</organism>